<reference evidence="15 16" key="1">
    <citation type="journal article" date="2012" name="PLoS Pathog.">
        <title>Diverse lifestyles and strategies of plant pathogenesis encoded in the genomes of eighteen Dothideomycetes fungi.</title>
        <authorList>
            <person name="Ohm R.A."/>
            <person name="Feau N."/>
            <person name="Henrissat B."/>
            <person name="Schoch C.L."/>
            <person name="Horwitz B.A."/>
            <person name="Barry K.W."/>
            <person name="Condon B.J."/>
            <person name="Copeland A.C."/>
            <person name="Dhillon B."/>
            <person name="Glaser F."/>
            <person name="Hesse C.N."/>
            <person name="Kosti I."/>
            <person name="LaButti K."/>
            <person name="Lindquist E.A."/>
            <person name="Lucas S."/>
            <person name="Salamov A.A."/>
            <person name="Bradshaw R.E."/>
            <person name="Ciuffetti L."/>
            <person name="Hamelin R.C."/>
            <person name="Kema G.H.J."/>
            <person name="Lawrence C."/>
            <person name="Scott J.A."/>
            <person name="Spatafora J.W."/>
            <person name="Turgeon B.G."/>
            <person name="de Wit P.J.G.M."/>
            <person name="Zhong S."/>
            <person name="Goodwin S.B."/>
            <person name="Grigoriev I.V."/>
        </authorList>
    </citation>
    <scope>NUCLEOTIDE SEQUENCE [LARGE SCALE GENOMIC DNA]</scope>
    <source>
        <strain evidence="15 16">UAMH 10762</strain>
    </source>
</reference>
<protein>
    <recommendedName>
        <fullName evidence="12">Tafazzin family protein</fullName>
    </recommendedName>
</protein>
<dbReference type="RefSeq" id="XP_007673839.1">
    <property type="nucleotide sequence ID" value="XM_007675649.1"/>
</dbReference>
<evidence type="ECO:0000259" key="14">
    <source>
        <dbReference type="SMART" id="SM00563"/>
    </source>
</evidence>
<dbReference type="OMA" id="IMRYFKW"/>
<evidence type="ECO:0000313" key="16">
    <source>
        <dbReference type="Proteomes" id="UP000011761"/>
    </source>
</evidence>
<keyword evidence="8" id="KW-0472">Membrane</keyword>
<feature type="domain" description="Phospholipid/glycerol acyltransferase" evidence="14">
    <location>
        <begin position="65"/>
        <end position="255"/>
    </location>
</feature>
<evidence type="ECO:0000256" key="13">
    <source>
        <dbReference type="SAM" id="MobiDB-lite"/>
    </source>
</evidence>
<evidence type="ECO:0000313" key="15">
    <source>
        <dbReference type="EMBL" id="EMC98619.1"/>
    </source>
</evidence>
<dbReference type="OrthoDB" id="193467at2759"/>
<name>M2NH19_BAUPA</name>
<keyword evidence="6" id="KW-0443">Lipid metabolism</keyword>
<keyword evidence="16" id="KW-1185">Reference proteome</keyword>
<dbReference type="AlphaFoldDB" id="M2NH19"/>
<dbReference type="STRING" id="717646.M2NH19"/>
<keyword evidence="9" id="KW-0012">Acyltransferase</keyword>
<dbReference type="InterPro" id="IPR000872">
    <property type="entry name" value="Tafazzin"/>
</dbReference>
<proteinExistence type="inferred from homology"/>
<evidence type="ECO:0000256" key="6">
    <source>
        <dbReference type="ARBA" id="ARBA00023098"/>
    </source>
</evidence>
<feature type="compositionally biased region" description="Basic and acidic residues" evidence="13">
    <location>
        <begin position="355"/>
        <end position="382"/>
    </location>
</feature>
<comment type="similarity">
    <text evidence="2 12">Belongs to the taffazin family.</text>
</comment>
<dbReference type="GO" id="GO:0005741">
    <property type="term" value="C:mitochondrial outer membrane"/>
    <property type="evidence" value="ECO:0007669"/>
    <property type="project" value="UniProtKB-SubCell"/>
</dbReference>
<accession>M2NH19</accession>
<evidence type="ECO:0000256" key="1">
    <source>
        <dbReference type="ARBA" id="ARBA00004137"/>
    </source>
</evidence>
<keyword evidence="3" id="KW-0808">Transferase</keyword>
<evidence type="ECO:0000256" key="2">
    <source>
        <dbReference type="ARBA" id="ARBA00010524"/>
    </source>
</evidence>
<dbReference type="HOGENOM" id="CLU_046747_1_0_1"/>
<dbReference type="InterPro" id="IPR002123">
    <property type="entry name" value="Plipid/glycerol_acylTrfase"/>
</dbReference>
<feature type="compositionally biased region" description="Low complexity" evidence="13">
    <location>
        <begin position="168"/>
        <end position="178"/>
    </location>
</feature>
<dbReference type="GO" id="GO:0035965">
    <property type="term" value="P:cardiolipin acyl-chain remodeling"/>
    <property type="evidence" value="ECO:0007669"/>
    <property type="project" value="TreeGrafter"/>
</dbReference>
<dbReference type="SUPFAM" id="SSF69593">
    <property type="entry name" value="Glycerol-3-phosphate (1)-acyltransferase"/>
    <property type="match status" value="1"/>
</dbReference>
<dbReference type="GO" id="GO:0047184">
    <property type="term" value="F:1-acylglycerophosphocholine O-acyltransferase activity"/>
    <property type="evidence" value="ECO:0007669"/>
    <property type="project" value="TreeGrafter"/>
</dbReference>
<feature type="compositionally biased region" description="Polar residues" evidence="13">
    <location>
        <begin position="179"/>
        <end position="191"/>
    </location>
</feature>
<evidence type="ECO:0000256" key="9">
    <source>
        <dbReference type="ARBA" id="ARBA00023315"/>
    </source>
</evidence>
<evidence type="ECO:0000256" key="8">
    <source>
        <dbReference type="ARBA" id="ARBA00023136"/>
    </source>
</evidence>
<dbReference type="Pfam" id="PF01553">
    <property type="entry name" value="Acyltransferase"/>
    <property type="match status" value="1"/>
</dbReference>
<dbReference type="eggNOG" id="KOG2847">
    <property type="taxonomic scope" value="Eukaryota"/>
</dbReference>
<dbReference type="Proteomes" id="UP000011761">
    <property type="component" value="Unassembled WGS sequence"/>
</dbReference>
<evidence type="ECO:0000256" key="5">
    <source>
        <dbReference type="ARBA" id="ARBA00022792"/>
    </source>
</evidence>
<evidence type="ECO:0000256" key="4">
    <source>
        <dbReference type="ARBA" id="ARBA00022787"/>
    </source>
</evidence>
<dbReference type="PANTHER" id="PTHR12497">
    <property type="entry name" value="TAZ PROTEIN TAFAZZIN"/>
    <property type="match status" value="1"/>
</dbReference>
<dbReference type="PANTHER" id="PTHR12497:SF0">
    <property type="entry name" value="TAFAZZIN"/>
    <property type="match status" value="1"/>
</dbReference>
<evidence type="ECO:0000256" key="11">
    <source>
        <dbReference type="ARBA" id="ARBA00047906"/>
    </source>
</evidence>
<evidence type="ECO:0000256" key="7">
    <source>
        <dbReference type="ARBA" id="ARBA00023128"/>
    </source>
</evidence>
<feature type="compositionally biased region" description="Polar residues" evidence="13">
    <location>
        <begin position="149"/>
        <end position="158"/>
    </location>
</feature>
<organism evidence="15 16">
    <name type="scientific">Baudoinia panamericana (strain UAMH 10762)</name>
    <name type="common">Angels' share fungus</name>
    <name type="synonym">Baudoinia compniacensis (strain UAMH 10762)</name>
    <dbReference type="NCBI Taxonomy" id="717646"/>
    <lineage>
        <taxon>Eukaryota</taxon>
        <taxon>Fungi</taxon>
        <taxon>Dikarya</taxon>
        <taxon>Ascomycota</taxon>
        <taxon>Pezizomycotina</taxon>
        <taxon>Dothideomycetes</taxon>
        <taxon>Dothideomycetidae</taxon>
        <taxon>Mycosphaerellales</taxon>
        <taxon>Teratosphaeriaceae</taxon>
        <taxon>Baudoinia</taxon>
    </lineage>
</organism>
<dbReference type="GO" id="GO:0005743">
    <property type="term" value="C:mitochondrial inner membrane"/>
    <property type="evidence" value="ECO:0007669"/>
    <property type="project" value="UniProtKB-SubCell"/>
</dbReference>
<feature type="region of interest" description="Disordered" evidence="13">
    <location>
        <begin position="352"/>
        <end position="390"/>
    </location>
</feature>
<comment type="catalytic activity">
    <reaction evidence="11">
        <text>1'-[1,2-diacyl-sn-glycero-3-phospho],3'-[1-acyl-sn-glycero-3-phospho]-glycerol + a 1,2-diacyl-sn-glycero-3-phosphocholine = a cardiolipin + a 1-acyl-sn-glycero-3-phosphocholine</text>
        <dbReference type="Rhea" id="RHEA:33731"/>
        <dbReference type="ChEBI" id="CHEBI:57643"/>
        <dbReference type="ChEBI" id="CHEBI:58168"/>
        <dbReference type="ChEBI" id="CHEBI:62237"/>
        <dbReference type="ChEBI" id="CHEBI:64743"/>
    </reaction>
    <physiologicalReaction direction="left-to-right" evidence="11">
        <dbReference type="Rhea" id="RHEA:33732"/>
    </physiologicalReaction>
    <physiologicalReaction direction="right-to-left" evidence="11">
        <dbReference type="Rhea" id="RHEA:33733"/>
    </physiologicalReaction>
</comment>
<keyword evidence="7" id="KW-0496">Mitochondrion</keyword>
<dbReference type="KEGG" id="bcom:BAUCODRAFT_572705"/>
<sequence length="390" mass="44395">MAVQERRPYQPSLLWRATSATEIGMVGLICRSFLFALNTTEVHGLDRFLKVLDSRKDEKARTRGLITVSNHVSVLDDPIMWGVLPNKYFWDPNNMRWSLGSYDICFRNKLFETFFSYGNTLPTHRAAYSKHGGLFQPTMTQVIRLLSDPHSQPTTPHTATRLVDHSPDATTPPTDPFTSNHLTYPSTYSTTGTDTFPAPSYHPSRRYSWIHIFPEGMIHQHPAKVMRYFKWGVARLILEAEPTCPDLVPIWIDGTQDVMPQDRGWPRPVPRVGKKVSVTFGEVVDGEGVFGGYRERWRSLKERARRRRVEAALLGELREDELKYGAEAEQLRIEVTMAVRNEVLKVRRACGLPDEDPKRGLAETYRAEGGREASKDEGRKPDGSIVKDGL</sequence>
<comment type="subcellular location">
    <subcellularLocation>
        <location evidence="1">Mitochondrion inner membrane</location>
        <topology evidence="1">Peripheral membrane protein</topology>
        <orientation evidence="1">Intermembrane side</orientation>
    </subcellularLocation>
    <subcellularLocation>
        <location evidence="10">Mitochondrion outer membrane</location>
        <topology evidence="10">Peripheral membrane protein</topology>
        <orientation evidence="10">Intermembrane side</orientation>
    </subcellularLocation>
</comment>
<feature type="region of interest" description="Disordered" evidence="13">
    <location>
        <begin position="149"/>
        <end position="191"/>
    </location>
</feature>
<keyword evidence="4" id="KW-1000">Mitochondrion outer membrane</keyword>
<dbReference type="EMBL" id="KB445552">
    <property type="protein sequence ID" value="EMC98619.1"/>
    <property type="molecule type" value="Genomic_DNA"/>
</dbReference>
<dbReference type="GO" id="GO:0007007">
    <property type="term" value="P:inner mitochondrial membrane organization"/>
    <property type="evidence" value="ECO:0007669"/>
    <property type="project" value="TreeGrafter"/>
</dbReference>
<dbReference type="SMART" id="SM00563">
    <property type="entry name" value="PlsC"/>
    <property type="match status" value="1"/>
</dbReference>
<evidence type="ECO:0000256" key="3">
    <source>
        <dbReference type="ARBA" id="ARBA00022679"/>
    </source>
</evidence>
<evidence type="ECO:0000256" key="12">
    <source>
        <dbReference type="RuleBase" id="RU365062"/>
    </source>
</evidence>
<evidence type="ECO:0000256" key="10">
    <source>
        <dbReference type="ARBA" id="ARBA00024323"/>
    </source>
</evidence>
<gene>
    <name evidence="15" type="ORF">BAUCODRAFT_572705</name>
</gene>
<dbReference type="CDD" id="cd07989">
    <property type="entry name" value="LPLAT_AGPAT-like"/>
    <property type="match status" value="1"/>
</dbReference>
<dbReference type="PRINTS" id="PR00979">
    <property type="entry name" value="TAFAZZIN"/>
</dbReference>
<keyword evidence="5" id="KW-0999">Mitochondrion inner membrane</keyword>
<dbReference type="GeneID" id="19115657"/>